<protein>
    <submittedName>
        <fullName evidence="2">Putative protease PrsW (Protease responsible for activating sigma-W)</fullName>
    </submittedName>
</protein>
<evidence type="ECO:0000313" key="2">
    <source>
        <dbReference type="EMBL" id="AEF84349.1"/>
    </source>
</evidence>
<evidence type="ECO:0000256" key="1">
    <source>
        <dbReference type="SAM" id="Phobius"/>
    </source>
</evidence>
<dbReference type="KEGG" id="tpi:TREPR_0116"/>
<proteinExistence type="predicted"/>
<keyword evidence="1" id="KW-1133">Transmembrane helix</keyword>
<keyword evidence="2" id="KW-0645">Protease</keyword>
<reference evidence="3" key="1">
    <citation type="submission" date="2009-12" db="EMBL/GenBank/DDBJ databases">
        <title>Complete sequence of Treponema primitia strain ZAS-2.</title>
        <authorList>
            <person name="Tetu S.G."/>
            <person name="Matson E."/>
            <person name="Ren Q."/>
            <person name="Seshadri R."/>
            <person name="Elbourne L."/>
            <person name="Hassan K.A."/>
            <person name="Durkin A."/>
            <person name="Radune D."/>
            <person name="Mohamoud Y."/>
            <person name="Shay R."/>
            <person name="Jin S."/>
            <person name="Zhang X."/>
            <person name="Lucey K."/>
            <person name="Ballor N.R."/>
            <person name="Ottesen E."/>
            <person name="Rosenthal R."/>
            <person name="Allen A."/>
            <person name="Leadbetter J.R."/>
            <person name="Paulsen I.T."/>
        </authorList>
    </citation>
    <scope>NUCLEOTIDE SEQUENCE [LARGE SCALE GENOMIC DNA]</scope>
    <source>
        <strain evidence="3">ATCC BAA-887 / DSM 12427 / ZAS-2</strain>
    </source>
</reference>
<dbReference type="PANTHER" id="PTHR36844">
    <property type="entry name" value="PROTEASE PRSW"/>
    <property type="match status" value="1"/>
</dbReference>
<dbReference type="AlphaFoldDB" id="F5YN87"/>
<evidence type="ECO:0000313" key="3">
    <source>
        <dbReference type="Proteomes" id="UP000009223"/>
    </source>
</evidence>
<dbReference type="InterPro" id="IPR026898">
    <property type="entry name" value="PrsW"/>
</dbReference>
<dbReference type="EMBL" id="CP001843">
    <property type="protein sequence ID" value="AEF84349.1"/>
    <property type="molecule type" value="Genomic_DNA"/>
</dbReference>
<dbReference type="eggNOG" id="COG2339">
    <property type="taxonomic scope" value="Bacteria"/>
</dbReference>
<feature type="transmembrane region" description="Helical" evidence="1">
    <location>
        <begin position="195"/>
        <end position="213"/>
    </location>
</feature>
<dbReference type="GO" id="GO:0006508">
    <property type="term" value="P:proteolysis"/>
    <property type="evidence" value="ECO:0007669"/>
    <property type="project" value="UniProtKB-KW"/>
</dbReference>
<dbReference type="RefSeq" id="WP_015706355.1">
    <property type="nucleotide sequence ID" value="NC_015578.1"/>
</dbReference>
<dbReference type="GO" id="GO:0008233">
    <property type="term" value="F:peptidase activity"/>
    <property type="evidence" value="ECO:0007669"/>
    <property type="project" value="UniProtKB-KW"/>
</dbReference>
<dbReference type="Pfam" id="PF13367">
    <property type="entry name" value="PrsW-protease"/>
    <property type="match status" value="1"/>
</dbReference>
<gene>
    <name evidence="2" type="ordered locus">TREPR_0116</name>
</gene>
<accession>F5YN87</accession>
<name>F5YN87_TREPZ</name>
<keyword evidence="2" id="KW-0378">Hydrolase</keyword>
<feature type="transmembrane region" description="Helical" evidence="1">
    <location>
        <begin position="37"/>
        <end position="58"/>
    </location>
</feature>
<keyword evidence="3" id="KW-1185">Reference proteome</keyword>
<dbReference type="PANTHER" id="PTHR36844:SF1">
    <property type="entry name" value="PROTEASE PRSW"/>
    <property type="match status" value="1"/>
</dbReference>
<organism evidence="2 3">
    <name type="scientific">Treponema primitia (strain ATCC BAA-887 / DSM 12427 / ZAS-2)</name>
    <dbReference type="NCBI Taxonomy" id="545694"/>
    <lineage>
        <taxon>Bacteria</taxon>
        <taxon>Pseudomonadati</taxon>
        <taxon>Spirochaetota</taxon>
        <taxon>Spirochaetia</taxon>
        <taxon>Spirochaetales</taxon>
        <taxon>Treponemataceae</taxon>
        <taxon>Treponema</taxon>
    </lineage>
</organism>
<dbReference type="HOGENOM" id="CLU_1255500_0_0_12"/>
<keyword evidence="1" id="KW-0472">Membrane</keyword>
<feature type="transmembrane region" description="Helical" evidence="1">
    <location>
        <begin position="64"/>
        <end position="93"/>
    </location>
</feature>
<feature type="transmembrane region" description="Helical" evidence="1">
    <location>
        <begin position="6"/>
        <end position="25"/>
    </location>
</feature>
<keyword evidence="1" id="KW-0812">Transmembrane</keyword>
<dbReference type="STRING" id="545694.TREPR_0116"/>
<dbReference type="Proteomes" id="UP000009223">
    <property type="component" value="Chromosome"/>
</dbReference>
<sequence>MNGIWVLLLLIGLSALPILAVLLWIRLRHFPIKLPWFLLGILGGALSLGVAAILQSLFPKMGEATISILLFKIFIQIALTEELSRFGVLFLFFWGFRRISKNQEFYTPAFSSLMGLIVGLGFAVIETAMYGVGNFRIALIRAVTAAPLHGACGIRIGLGTYHLGDAPTLALVRFLYAVGIHGIYNFMLVSPGIPVVFPVLIAFTALLSSMQMIRYSGSVV</sequence>
<reference evidence="2 3" key="2">
    <citation type="journal article" date="2011" name="ISME J.">
        <title>RNA-seq reveals cooperative metabolic interactions between two termite-gut spirochete species in co-culture.</title>
        <authorList>
            <person name="Rosenthal A.Z."/>
            <person name="Matson E.G."/>
            <person name="Eldar A."/>
            <person name="Leadbetter J.R."/>
        </authorList>
    </citation>
    <scope>NUCLEOTIDE SEQUENCE [LARGE SCALE GENOMIC DNA]</scope>
    <source>
        <strain evidence="3">ATCC BAA-887 / DSM 12427 / ZAS-2</strain>
    </source>
</reference>
<feature type="transmembrane region" description="Helical" evidence="1">
    <location>
        <begin position="105"/>
        <end position="125"/>
    </location>
</feature>